<organism evidence="1 2">
    <name type="scientific">Popillia japonica</name>
    <name type="common">Japanese beetle</name>
    <dbReference type="NCBI Taxonomy" id="7064"/>
    <lineage>
        <taxon>Eukaryota</taxon>
        <taxon>Metazoa</taxon>
        <taxon>Ecdysozoa</taxon>
        <taxon>Arthropoda</taxon>
        <taxon>Hexapoda</taxon>
        <taxon>Insecta</taxon>
        <taxon>Pterygota</taxon>
        <taxon>Neoptera</taxon>
        <taxon>Endopterygota</taxon>
        <taxon>Coleoptera</taxon>
        <taxon>Polyphaga</taxon>
        <taxon>Scarabaeiformia</taxon>
        <taxon>Scarabaeidae</taxon>
        <taxon>Rutelinae</taxon>
        <taxon>Popillia</taxon>
    </lineage>
</organism>
<gene>
    <name evidence="1" type="ORF">QE152_g38964</name>
</gene>
<dbReference type="AlphaFoldDB" id="A0AAW1HVL9"/>
<comment type="caution">
    <text evidence="1">The sequence shown here is derived from an EMBL/GenBank/DDBJ whole genome shotgun (WGS) entry which is preliminary data.</text>
</comment>
<name>A0AAW1HVL9_POPJA</name>
<dbReference type="EMBL" id="JASPKY010000881">
    <property type="protein sequence ID" value="KAK9680675.1"/>
    <property type="molecule type" value="Genomic_DNA"/>
</dbReference>
<reference evidence="1 2" key="1">
    <citation type="journal article" date="2024" name="BMC Genomics">
        <title>De novo assembly and annotation of Popillia japonica's genome with initial clues to its potential as an invasive pest.</title>
        <authorList>
            <person name="Cucini C."/>
            <person name="Boschi S."/>
            <person name="Funari R."/>
            <person name="Cardaioli E."/>
            <person name="Iannotti N."/>
            <person name="Marturano G."/>
            <person name="Paoli F."/>
            <person name="Bruttini M."/>
            <person name="Carapelli A."/>
            <person name="Frati F."/>
            <person name="Nardi F."/>
        </authorList>
    </citation>
    <scope>NUCLEOTIDE SEQUENCE [LARGE SCALE GENOMIC DNA]</scope>
    <source>
        <strain evidence="1">DMR45628</strain>
    </source>
</reference>
<accession>A0AAW1HVL9</accession>
<keyword evidence="2" id="KW-1185">Reference proteome</keyword>
<protein>
    <submittedName>
        <fullName evidence="1">Uncharacterized protein</fullName>
    </submittedName>
</protein>
<evidence type="ECO:0000313" key="2">
    <source>
        <dbReference type="Proteomes" id="UP001458880"/>
    </source>
</evidence>
<proteinExistence type="predicted"/>
<evidence type="ECO:0000313" key="1">
    <source>
        <dbReference type="EMBL" id="KAK9680675.1"/>
    </source>
</evidence>
<sequence>MYRSNHSMETMRRTISRKGECMKNLMAEVAALLEVEIGEEFDIEGIGLSFPIINPFKITENGLIGHKGGEISCSLYRLLTGEWTIIKKPWKPEEDDKYYYVNPDGYTESSRFFHAFDYSMLHSGNCFRTEQEAEANREAIMEKFGWE</sequence>
<dbReference type="Proteomes" id="UP001458880">
    <property type="component" value="Unassembled WGS sequence"/>
</dbReference>